<keyword evidence="3" id="KW-0560">Oxidoreductase</keyword>
<dbReference type="Gene3D" id="3.40.50.720">
    <property type="entry name" value="NAD(P)-binding Rossmann-like Domain"/>
    <property type="match status" value="1"/>
</dbReference>
<keyword evidence="2" id="KW-0479">Metal-binding</keyword>
<reference evidence="6" key="1">
    <citation type="journal article" date="2021" name="PeerJ">
        <title>Extensive microbial diversity within the chicken gut microbiome revealed by metagenomics and culture.</title>
        <authorList>
            <person name="Gilroy R."/>
            <person name="Ravi A."/>
            <person name="Getino M."/>
            <person name="Pursley I."/>
            <person name="Horton D.L."/>
            <person name="Alikhan N.F."/>
            <person name="Baker D."/>
            <person name="Gharbi K."/>
            <person name="Hall N."/>
            <person name="Watson M."/>
            <person name="Adriaenssens E.M."/>
            <person name="Foster-Nyarko E."/>
            <person name="Jarju S."/>
            <person name="Secka A."/>
            <person name="Antonio M."/>
            <person name="Oren A."/>
            <person name="Chaudhuri R.R."/>
            <person name="La Ragione R."/>
            <person name="Hildebrand F."/>
            <person name="Pallen M.J."/>
        </authorList>
    </citation>
    <scope>NUCLEOTIDE SEQUENCE</scope>
    <source>
        <strain evidence="6">ChiHecec2B26-446</strain>
    </source>
</reference>
<evidence type="ECO:0000256" key="5">
    <source>
        <dbReference type="ARBA" id="ARBA00023014"/>
    </source>
</evidence>
<dbReference type="InterPro" id="IPR036188">
    <property type="entry name" value="FAD/NAD-bd_sf"/>
</dbReference>
<accession>A0A9D1TPW3</accession>
<name>A0A9D1TPW3_9BACT</name>
<dbReference type="AlphaFoldDB" id="A0A9D1TPW3"/>
<protein>
    <submittedName>
        <fullName evidence="6">FAD-dependent oxidoreductase</fullName>
    </submittedName>
</protein>
<dbReference type="SUPFAM" id="SSF51905">
    <property type="entry name" value="FAD/NAD(P)-binding domain"/>
    <property type="match status" value="1"/>
</dbReference>
<dbReference type="PRINTS" id="PR00368">
    <property type="entry name" value="FADPNR"/>
</dbReference>
<keyword evidence="1" id="KW-0004">4Fe-4S</keyword>
<reference evidence="6" key="2">
    <citation type="submission" date="2021-04" db="EMBL/GenBank/DDBJ databases">
        <authorList>
            <person name="Gilroy R."/>
        </authorList>
    </citation>
    <scope>NUCLEOTIDE SEQUENCE</scope>
    <source>
        <strain evidence="6">ChiHecec2B26-446</strain>
    </source>
</reference>
<evidence type="ECO:0000313" key="6">
    <source>
        <dbReference type="EMBL" id="HIW01115.1"/>
    </source>
</evidence>
<dbReference type="Proteomes" id="UP000886752">
    <property type="component" value="Unassembled WGS sequence"/>
</dbReference>
<dbReference type="GO" id="GO:0051539">
    <property type="term" value="F:4 iron, 4 sulfur cluster binding"/>
    <property type="evidence" value="ECO:0007669"/>
    <property type="project" value="UniProtKB-KW"/>
</dbReference>
<dbReference type="GO" id="GO:0016491">
    <property type="term" value="F:oxidoreductase activity"/>
    <property type="evidence" value="ECO:0007669"/>
    <property type="project" value="UniProtKB-KW"/>
</dbReference>
<dbReference type="EMBL" id="DXHV01000073">
    <property type="protein sequence ID" value="HIW01115.1"/>
    <property type="molecule type" value="Genomic_DNA"/>
</dbReference>
<sequence>MSSAILVVGGGFAGLTAAIEAAELGHDVYIVEKTPFLGGRVAQLNKYFPKLCPPSCGLEIQFQRIRNNPRIKFFTLAEVTALSGSKGNYTVQVTLQPRHTAAHAVDLGFFASGLEGEAVNDFDFGLSTRKPLYKSAPFAFPSRYVLDPKSLTAADKAKAASCKFINLNEEARTIELQVGAIVVATGWKPYDVTNLSNLGAGTVKNCITNMQMERLASPYGPTAGKLVRPSDHVAPRRVCFVQCAGSRDQNHLNYCSYICCMASIKQCFYVVEALPDAHCDIFYIDLRAPGRYIKTLDKAKASGKVSFIKGKVANVEQIEGDRVRVQAEDAVRGEKLTLDYDLVVLATGMQPSLSKENCPLPLPLDEEGFVMGGEEAGIFAAGCAVMPLDVTRSAQTGTAAALKAVQTVEGR</sequence>
<dbReference type="Gene3D" id="3.50.50.60">
    <property type="entry name" value="FAD/NAD(P)-binding domain"/>
    <property type="match status" value="1"/>
</dbReference>
<dbReference type="PANTHER" id="PTHR43498">
    <property type="entry name" value="FERREDOXIN:COB-COM HETERODISULFIDE REDUCTASE SUBUNIT A"/>
    <property type="match status" value="1"/>
</dbReference>
<keyword evidence="4" id="KW-0408">Iron</keyword>
<proteinExistence type="predicted"/>
<gene>
    <name evidence="6" type="ORF">H9894_08005</name>
</gene>
<comment type="caution">
    <text evidence="6">The sequence shown here is derived from an EMBL/GenBank/DDBJ whole genome shotgun (WGS) entry which is preliminary data.</text>
</comment>
<dbReference type="PANTHER" id="PTHR43498:SF1">
    <property type="entry name" value="COB--COM HETERODISULFIDE REDUCTASE IRON-SULFUR SUBUNIT A"/>
    <property type="match status" value="1"/>
</dbReference>
<evidence type="ECO:0000256" key="1">
    <source>
        <dbReference type="ARBA" id="ARBA00022485"/>
    </source>
</evidence>
<dbReference type="InterPro" id="IPR039650">
    <property type="entry name" value="HdrA-like"/>
</dbReference>
<dbReference type="GO" id="GO:0046872">
    <property type="term" value="F:metal ion binding"/>
    <property type="evidence" value="ECO:0007669"/>
    <property type="project" value="UniProtKB-KW"/>
</dbReference>
<evidence type="ECO:0000256" key="2">
    <source>
        <dbReference type="ARBA" id="ARBA00022723"/>
    </source>
</evidence>
<evidence type="ECO:0000256" key="3">
    <source>
        <dbReference type="ARBA" id="ARBA00023002"/>
    </source>
</evidence>
<evidence type="ECO:0000256" key="4">
    <source>
        <dbReference type="ARBA" id="ARBA00023004"/>
    </source>
</evidence>
<organism evidence="6 7">
    <name type="scientific">Candidatus Desulfovibrio intestinipullorum</name>
    <dbReference type="NCBI Taxonomy" id="2838536"/>
    <lineage>
        <taxon>Bacteria</taxon>
        <taxon>Pseudomonadati</taxon>
        <taxon>Thermodesulfobacteriota</taxon>
        <taxon>Desulfovibrionia</taxon>
        <taxon>Desulfovibrionales</taxon>
        <taxon>Desulfovibrionaceae</taxon>
        <taxon>Desulfovibrio</taxon>
    </lineage>
</organism>
<evidence type="ECO:0000313" key="7">
    <source>
        <dbReference type="Proteomes" id="UP000886752"/>
    </source>
</evidence>
<keyword evidence="5" id="KW-0411">Iron-sulfur</keyword>
<dbReference type="Pfam" id="PF12831">
    <property type="entry name" value="FAD_oxidored"/>
    <property type="match status" value="1"/>
</dbReference>